<evidence type="ECO:0000313" key="1">
    <source>
        <dbReference type="EMBL" id="CEK49467.1"/>
    </source>
</evidence>
<feature type="non-terminal residue" evidence="1">
    <location>
        <position position="1"/>
    </location>
</feature>
<dbReference type="EMBL" id="HACG01002602">
    <property type="protein sequence ID" value="CEK49467.1"/>
    <property type="molecule type" value="Transcribed_RNA"/>
</dbReference>
<organism evidence="1">
    <name type="scientific">Arion vulgaris</name>
    <dbReference type="NCBI Taxonomy" id="1028688"/>
    <lineage>
        <taxon>Eukaryota</taxon>
        <taxon>Metazoa</taxon>
        <taxon>Spiralia</taxon>
        <taxon>Lophotrochozoa</taxon>
        <taxon>Mollusca</taxon>
        <taxon>Gastropoda</taxon>
        <taxon>Heterobranchia</taxon>
        <taxon>Euthyneura</taxon>
        <taxon>Panpulmonata</taxon>
        <taxon>Eupulmonata</taxon>
        <taxon>Stylommatophora</taxon>
        <taxon>Helicina</taxon>
        <taxon>Arionoidea</taxon>
        <taxon>Arionidae</taxon>
        <taxon>Arion</taxon>
    </lineage>
</organism>
<sequence length="146" mass="16251">SNRFDKRRKESMEKGEHYYVEDDSVVVSNFVRHGHRNFPGLYDYPCPGSKVSWGCVFIVNSLQEAAKLCLGDMTCQCFVVFSSSPETEKSLTIVLKNSTDSDPLVFSITTLFIRSPKENTLIGEAVNSKKKKDVDGVTSPQESSSA</sequence>
<accession>A0A0B6XZJ9</accession>
<feature type="non-terminal residue" evidence="1">
    <location>
        <position position="146"/>
    </location>
</feature>
<reference evidence="1" key="1">
    <citation type="submission" date="2014-12" db="EMBL/GenBank/DDBJ databases">
        <title>Insight into the proteome of Arion vulgaris.</title>
        <authorList>
            <person name="Aradska J."/>
            <person name="Bulat T."/>
            <person name="Smidak R."/>
            <person name="Sarate P."/>
            <person name="Gangsoo J."/>
            <person name="Sialana F."/>
            <person name="Bilban M."/>
            <person name="Lubec G."/>
        </authorList>
    </citation>
    <scope>NUCLEOTIDE SEQUENCE</scope>
    <source>
        <tissue evidence="1">Skin</tissue>
    </source>
</reference>
<proteinExistence type="predicted"/>
<gene>
    <name evidence="1" type="primary">ORF7851</name>
</gene>
<protein>
    <submittedName>
        <fullName evidence="1">Uncharacterized protein</fullName>
    </submittedName>
</protein>
<name>A0A0B6XZJ9_9EUPU</name>
<dbReference type="AlphaFoldDB" id="A0A0B6XZJ9"/>